<dbReference type="GO" id="GO:0047475">
    <property type="term" value="F:phenylacetate-CoA ligase activity"/>
    <property type="evidence" value="ECO:0007669"/>
    <property type="project" value="UniProtKB-EC"/>
</dbReference>
<evidence type="ECO:0000313" key="13">
    <source>
        <dbReference type="Proteomes" id="UP000275076"/>
    </source>
</evidence>
<dbReference type="PANTHER" id="PTHR43439:SF1">
    <property type="entry name" value="PHENYLACETATE-COENZYME A LIGASE"/>
    <property type="match status" value="1"/>
</dbReference>
<evidence type="ECO:0000256" key="9">
    <source>
        <dbReference type="PIRNR" id="PIRNR006444"/>
    </source>
</evidence>
<sequence length="447" mass="50256">MSVYVKEETYSSHEKQQLQFKRLKETITNAYQHVPFYTDAFREANITPDDIHSLDDINKLPFTQKNHFRENYPFGLTAVPMKNIVRLHGSSGTSGKPTIVAYTNTDIANWNDIVARAIYMGGGRPEDIVHNAYGYGLFTGGLGLHGGAEKLGCTTVPVSGGNTPRQITLIQDFQPRVICSTPSYLMNIGESMQKMGIDPRSTSLQYAILGAEPWSEEMRQSIEAMFNIKAMDIYGLSEIIGPGVAMECADCQNGLHIADDHFYPEIIDPDSLEPLPEGEEGELVFTSLTKEALPILRYRTGDISSITNETCACGRTTTRMSRIKGRIDDMLIIRGVNVFPSEIERYILQLKELECHYQILLTRKGTLDHAELQVEVCKDFYQSLPERDLNQHTARQLKEKIKSTLKLEALVNMDVQLKEPETLPRSEGKAKRIIDNRYVAVNTPLST</sequence>
<feature type="domain" description="AMP-dependent ligase C-terminal" evidence="11">
    <location>
        <begin position="335"/>
        <end position="437"/>
    </location>
</feature>
<dbReference type="FunFam" id="3.40.50.12780:FF:000016">
    <property type="entry name" value="Phenylacetate-coenzyme A ligase"/>
    <property type="match status" value="1"/>
</dbReference>
<evidence type="ECO:0000256" key="4">
    <source>
        <dbReference type="ARBA" id="ARBA00060591"/>
    </source>
</evidence>
<dbReference type="GO" id="GO:0010124">
    <property type="term" value="P:phenylacetate catabolic process"/>
    <property type="evidence" value="ECO:0007669"/>
    <property type="project" value="UniProtKB-UniRule"/>
</dbReference>
<dbReference type="AlphaFoldDB" id="A0A3R9QMY9"/>
<dbReference type="GO" id="GO:0000166">
    <property type="term" value="F:nucleotide binding"/>
    <property type="evidence" value="ECO:0007669"/>
    <property type="project" value="UniProtKB-KW"/>
</dbReference>
<comment type="subunit">
    <text evidence="1">Monomer.</text>
</comment>
<dbReference type="RefSeq" id="WP_125562491.1">
    <property type="nucleotide sequence ID" value="NZ_RBVX01000066.1"/>
</dbReference>
<dbReference type="Pfam" id="PF14535">
    <property type="entry name" value="AMP-binding_C_2"/>
    <property type="match status" value="1"/>
</dbReference>
<keyword evidence="2 9" id="KW-0436">Ligase</keyword>
<keyword evidence="13" id="KW-1185">Reference proteome</keyword>
<dbReference type="SUPFAM" id="SSF56801">
    <property type="entry name" value="Acetyl-CoA synthetase-like"/>
    <property type="match status" value="1"/>
</dbReference>
<gene>
    <name evidence="12" type="primary">paaF</name>
    <name evidence="12" type="ORF">D7Z54_31095</name>
</gene>
<dbReference type="Pfam" id="PF00501">
    <property type="entry name" value="AMP-binding"/>
    <property type="match status" value="1"/>
</dbReference>
<evidence type="ECO:0000313" key="12">
    <source>
        <dbReference type="EMBL" id="RSL29447.1"/>
    </source>
</evidence>
<dbReference type="OrthoDB" id="580775at2"/>
<dbReference type="PIRSF" id="PIRSF006444">
    <property type="entry name" value="PaaK"/>
    <property type="match status" value="1"/>
</dbReference>
<accession>A0A3R9QMY9</accession>
<dbReference type="InterPro" id="IPR000873">
    <property type="entry name" value="AMP-dep_synth/lig_dom"/>
</dbReference>
<protein>
    <recommendedName>
        <fullName evidence="7 9">Phenylacetate-coenzyme A ligase</fullName>
        <ecNumber evidence="6 9">6.2.1.30</ecNumber>
    </recommendedName>
    <alternativeName>
        <fullName evidence="8 9">Phenylacetyl-CoA ligase</fullName>
    </alternativeName>
</protein>
<comment type="catalytic activity">
    <reaction evidence="9">
        <text>2-phenylacetate + ATP + CoA = phenylacetyl-CoA + AMP + diphosphate</text>
        <dbReference type="Rhea" id="RHEA:20956"/>
        <dbReference type="ChEBI" id="CHEBI:18401"/>
        <dbReference type="ChEBI" id="CHEBI:30616"/>
        <dbReference type="ChEBI" id="CHEBI:33019"/>
        <dbReference type="ChEBI" id="CHEBI:57287"/>
        <dbReference type="ChEBI" id="CHEBI:57390"/>
        <dbReference type="ChEBI" id="CHEBI:456215"/>
        <dbReference type="EC" id="6.2.1.30"/>
    </reaction>
</comment>
<dbReference type="InterPro" id="IPR049623">
    <property type="entry name" value="PA_CoA_lig_proteobact_actino"/>
</dbReference>
<evidence type="ECO:0000256" key="5">
    <source>
        <dbReference type="ARBA" id="ARBA00061566"/>
    </source>
</evidence>
<feature type="domain" description="AMP-dependent synthetase/ligase" evidence="10">
    <location>
        <begin position="83"/>
        <end position="286"/>
    </location>
</feature>
<dbReference type="InterPro" id="IPR042099">
    <property type="entry name" value="ANL_N_sf"/>
</dbReference>
<dbReference type="Gene3D" id="3.40.50.12780">
    <property type="entry name" value="N-terminal domain of ligase-like"/>
    <property type="match status" value="1"/>
</dbReference>
<keyword evidence="3 9" id="KW-0547">Nucleotide-binding</keyword>
<comment type="function">
    <text evidence="9">Catalyzes the activation of phenylacetic acid (PA) to phenylacetyl-CoA (PA-CoA).</text>
</comment>
<evidence type="ECO:0000256" key="7">
    <source>
        <dbReference type="ARBA" id="ARBA00068695"/>
    </source>
</evidence>
<evidence type="ECO:0000256" key="2">
    <source>
        <dbReference type="ARBA" id="ARBA00022598"/>
    </source>
</evidence>
<evidence type="ECO:0000256" key="8">
    <source>
        <dbReference type="ARBA" id="ARBA00075111"/>
    </source>
</evidence>
<dbReference type="InterPro" id="IPR028154">
    <property type="entry name" value="AMP-dep_Lig_C"/>
</dbReference>
<evidence type="ECO:0000256" key="1">
    <source>
        <dbReference type="ARBA" id="ARBA00011245"/>
    </source>
</evidence>
<organism evidence="12 13">
    <name type="scientific">Salibacterium salarium</name>
    <dbReference type="NCBI Taxonomy" id="284579"/>
    <lineage>
        <taxon>Bacteria</taxon>
        <taxon>Bacillati</taxon>
        <taxon>Bacillota</taxon>
        <taxon>Bacilli</taxon>
        <taxon>Bacillales</taxon>
        <taxon>Bacillaceae</taxon>
    </lineage>
</organism>
<evidence type="ECO:0000259" key="10">
    <source>
        <dbReference type="Pfam" id="PF00501"/>
    </source>
</evidence>
<evidence type="ECO:0000256" key="6">
    <source>
        <dbReference type="ARBA" id="ARBA00066629"/>
    </source>
</evidence>
<dbReference type="Gene3D" id="3.30.300.30">
    <property type="match status" value="1"/>
</dbReference>
<dbReference type="CDD" id="cd05913">
    <property type="entry name" value="PaaK"/>
    <property type="match status" value="1"/>
</dbReference>
<evidence type="ECO:0000256" key="3">
    <source>
        <dbReference type="ARBA" id="ARBA00022741"/>
    </source>
</evidence>
<dbReference type="InterPro" id="IPR045851">
    <property type="entry name" value="AMP-bd_C_sf"/>
</dbReference>
<evidence type="ECO:0000259" key="11">
    <source>
        <dbReference type="Pfam" id="PF14535"/>
    </source>
</evidence>
<comment type="caution">
    <text evidence="12">The sequence shown here is derived from an EMBL/GenBank/DDBJ whole genome shotgun (WGS) entry which is preliminary data.</text>
</comment>
<comment type="similarity">
    <text evidence="5 9">Belongs to the phenylacetyl-CoA ligase family.</text>
</comment>
<dbReference type="UniPathway" id="UPA00930"/>
<reference evidence="12 13" key="1">
    <citation type="submission" date="2018-10" db="EMBL/GenBank/DDBJ databases">
        <title>Draft genome sequence of Bacillus salarius IM0101, isolated from a hypersaline soil in Inner Mongolia, China.</title>
        <authorList>
            <person name="Yamprayoonswat W."/>
            <person name="Boonvisut S."/>
            <person name="Jumpathong W."/>
            <person name="Sittihan S."/>
            <person name="Ruangsuj P."/>
            <person name="Wanthongcharoen S."/>
            <person name="Thongpramul N."/>
            <person name="Pimmason S."/>
            <person name="Yu B."/>
            <person name="Yasawong M."/>
        </authorList>
    </citation>
    <scope>NUCLEOTIDE SEQUENCE [LARGE SCALE GENOMIC DNA]</scope>
    <source>
        <strain evidence="12 13">IM0101</strain>
    </source>
</reference>
<dbReference type="PANTHER" id="PTHR43439">
    <property type="entry name" value="PHENYLACETATE-COENZYME A LIGASE"/>
    <property type="match status" value="1"/>
</dbReference>
<proteinExistence type="inferred from homology"/>
<dbReference type="NCBIfam" id="TIGR02155">
    <property type="entry name" value="PA_CoA_ligase"/>
    <property type="match status" value="1"/>
</dbReference>
<dbReference type="EC" id="6.2.1.30" evidence="6 9"/>
<dbReference type="Proteomes" id="UP000275076">
    <property type="component" value="Unassembled WGS sequence"/>
</dbReference>
<name>A0A3R9QMY9_9BACI</name>
<dbReference type="EMBL" id="RBVX01000066">
    <property type="protein sequence ID" value="RSL29447.1"/>
    <property type="molecule type" value="Genomic_DNA"/>
</dbReference>
<dbReference type="InterPro" id="IPR051414">
    <property type="entry name" value="Adenylate-forming_Reductase"/>
</dbReference>
<comment type="pathway">
    <text evidence="4 9">Aromatic compound metabolism; phenylacetate degradation.</text>
</comment>
<dbReference type="InterPro" id="IPR011880">
    <property type="entry name" value="PA_CoA_ligase"/>
</dbReference>